<dbReference type="PROSITE" id="PS50893">
    <property type="entry name" value="ABC_TRANSPORTER_2"/>
    <property type="match status" value="2"/>
</dbReference>
<dbReference type="InterPro" id="IPR017871">
    <property type="entry name" value="ABC_transporter-like_CS"/>
</dbReference>
<sequence>MEKLTVKLTNIQQNFGAKEILNIEELSVYENDRIGIIGGNGQGKSTLLKIIHGDLIPEGEVQRETEFNYYPQIAELDELFNIDSLDWELVSQFAIPKNNVQTLSGGEESKFRLAQLLSVYQMGLLLDEPTTHLDQESIKKLVEELRYYYGTLLFVSHDRYFLNQLANKIWEVQDGKVVEYEGNYDSYKQQKELEYIENERATENYLQEKKRLETAITKKKEQAEKASKVSNKKKQQNIRPDRLASSKQKDTVQKNMQKTAKSMEARLSKLQEVTPNEKQQEIAFPSPKSVEIHNKFPIRGENLHLVAGNKILLDKVDFQFSLGKKIAIVGENGIGKSTLLDYIVNNNEGIILSPKVVFSVYRQMDYKLFGDETILSFLMKHTEYPESLVRSILNNLNFAQFEVSKPLSGLSGGEATRLSIALLFARPSNVLVLDEPTNFIDLKTTEALEKLIAGYEGTVLLTSHDPYFVEKVADEVYEFKEQQLRMISKEEI</sequence>
<keyword evidence="8" id="KW-1185">Reference proteome</keyword>
<evidence type="ECO:0000313" key="5">
    <source>
        <dbReference type="EMBL" id="GEQ48759.1"/>
    </source>
</evidence>
<keyword evidence="1" id="KW-0547">Nucleotide-binding</keyword>
<dbReference type="GO" id="GO:0005524">
    <property type="term" value="F:ATP binding"/>
    <property type="evidence" value="ECO:0007669"/>
    <property type="project" value="UniProtKB-KW"/>
</dbReference>
<evidence type="ECO:0000256" key="1">
    <source>
        <dbReference type="ARBA" id="ARBA00022741"/>
    </source>
</evidence>
<evidence type="ECO:0000259" key="4">
    <source>
        <dbReference type="PROSITE" id="PS50893"/>
    </source>
</evidence>
<dbReference type="CDD" id="cd03221">
    <property type="entry name" value="ABCF_EF-3"/>
    <property type="match status" value="2"/>
</dbReference>
<evidence type="ECO:0000313" key="8">
    <source>
        <dbReference type="Proteomes" id="UP000886607"/>
    </source>
</evidence>
<reference evidence="6" key="2">
    <citation type="journal article" date="2020" name="Int. Dairy J.">
        <title>Lactic acid bacterial diversity in Brie cheese focusing on salt concentration and pH of isolation medium and characterisation of halophilic and alkaliphilic lactic acid bacterial isolates.</title>
        <authorList>
            <person name="Unno R."/>
            <person name="Matsutani M."/>
            <person name="Suzuki T."/>
            <person name="Kodama K."/>
            <person name="Matsushita H."/>
            <person name="Yamasato K."/>
            <person name="Koizumi Y."/>
            <person name="Ishikawa M."/>
        </authorList>
    </citation>
    <scope>NUCLEOTIDE SEQUENCE</scope>
    <source>
        <strain evidence="6">7C1</strain>
        <strain evidence="5">8C4</strain>
    </source>
</reference>
<dbReference type="PROSITE" id="PS00211">
    <property type="entry name" value="ABC_TRANSPORTER_1"/>
    <property type="match status" value="1"/>
</dbReference>
<evidence type="ECO:0000256" key="3">
    <source>
        <dbReference type="SAM" id="MobiDB-lite"/>
    </source>
</evidence>
<proteinExistence type="predicted"/>
<feature type="domain" description="ABC transporter" evidence="4">
    <location>
        <begin position="298"/>
        <end position="492"/>
    </location>
</feature>
<accession>A0AAN4RJY8</accession>
<dbReference type="Pfam" id="PF12848">
    <property type="entry name" value="ABC_tran_Xtn"/>
    <property type="match status" value="1"/>
</dbReference>
<dbReference type="EMBL" id="BKBO01000007">
    <property type="protein sequence ID" value="GEQ48759.1"/>
    <property type="molecule type" value="Genomic_DNA"/>
</dbReference>
<gene>
    <name evidence="6" type="primary">uup_4</name>
    <name evidence="5" type="synonym">uup_3</name>
    <name evidence="5" type="ORF">TK11N_06110</name>
    <name evidence="6" type="ORF">TK2N_07430</name>
</gene>
<dbReference type="Proteomes" id="UP000886607">
    <property type="component" value="Unassembled WGS sequence"/>
</dbReference>
<dbReference type="Pfam" id="PF00005">
    <property type="entry name" value="ABC_tran"/>
    <property type="match status" value="2"/>
</dbReference>
<dbReference type="EMBL" id="BKBQ01000008">
    <property type="protein sequence ID" value="GEQ53899.1"/>
    <property type="molecule type" value="Genomic_DNA"/>
</dbReference>
<dbReference type="Gene3D" id="3.40.50.300">
    <property type="entry name" value="P-loop containing nucleotide triphosphate hydrolases"/>
    <property type="match status" value="3"/>
</dbReference>
<dbReference type="SUPFAM" id="SSF52540">
    <property type="entry name" value="P-loop containing nucleoside triphosphate hydrolases"/>
    <property type="match status" value="2"/>
</dbReference>
<dbReference type="GeneID" id="69985542"/>
<dbReference type="NCBIfam" id="NF000355">
    <property type="entry name" value="ribo_prot_ABC_F"/>
    <property type="match status" value="1"/>
</dbReference>
<dbReference type="AlphaFoldDB" id="A0AAN4RJY8"/>
<dbReference type="PANTHER" id="PTHR42855">
    <property type="entry name" value="ABC TRANSPORTER ATP-BINDING SUBUNIT"/>
    <property type="match status" value="1"/>
</dbReference>
<organism evidence="6 7">
    <name type="scientific">Tetragenococcus koreensis</name>
    <dbReference type="NCBI Taxonomy" id="290335"/>
    <lineage>
        <taxon>Bacteria</taxon>
        <taxon>Bacillati</taxon>
        <taxon>Bacillota</taxon>
        <taxon>Bacilli</taxon>
        <taxon>Lactobacillales</taxon>
        <taxon>Enterococcaceae</taxon>
        <taxon>Tetragenococcus</taxon>
    </lineage>
</organism>
<dbReference type="GO" id="GO:0016887">
    <property type="term" value="F:ATP hydrolysis activity"/>
    <property type="evidence" value="ECO:0007669"/>
    <property type="project" value="InterPro"/>
</dbReference>
<evidence type="ECO:0000313" key="6">
    <source>
        <dbReference type="EMBL" id="GEQ53899.1"/>
    </source>
</evidence>
<dbReference type="PANTHER" id="PTHR42855:SF2">
    <property type="entry name" value="DRUG RESISTANCE ABC TRANSPORTER,ATP-BINDING PROTEIN"/>
    <property type="match status" value="1"/>
</dbReference>
<dbReference type="InterPro" id="IPR032781">
    <property type="entry name" value="ABC_tran_Xtn"/>
</dbReference>
<feature type="domain" description="ABC transporter" evidence="4">
    <location>
        <begin position="6"/>
        <end position="199"/>
    </location>
</feature>
<dbReference type="Proteomes" id="UP000886597">
    <property type="component" value="Unassembled WGS sequence"/>
</dbReference>
<comment type="caution">
    <text evidence="6">The sequence shown here is derived from an EMBL/GenBank/DDBJ whole genome shotgun (WGS) entry which is preliminary data.</text>
</comment>
<evidence type="ECO:0000256" key="2">
    <source>
        <dbReference type="ARBA" id="ARBA00022840"/>
    </source>
</evidence>
<dbReference type="KEGG" id="tkr:C7K43_06240"/>
<dbReference type="RefSeq" id="WP_124006078.1">
    <property type="nucleotide sequence ID" value="NZ_BJYN01000041.1"/>
</dbReference>
<dbReference type="InterPro" id="IPR051309">
    <property type="entry name" value="ABCF_ATPase"/>
</dbReference>
<evidence type="ECO:0000313" key="7">
    <source>
        <dbReference type="Proteomes" id="UP000886597"/>
    </source>
</evidence>
<dbReference type="SMART" id="SM00382">
    <property type="entry name" value="AAA"/>
    <property type="match status" value="2"/>
</dbReference>
<dbReference type="InterPro" id="IPR003593">
    <property type="entry name" value="AAA+_ATPase"/>
</dbReference>
<protein>
    <submittedName>
        <fullName evidence="6">ATPase component of ABC transporter with duplicated ATPase domains</fullName>
    </submittedName>
</protein>
<name>A0AAN4RJY8_9ENTE</name>
<feature type="region of interest" description="Disordered" evidence="3">
    <location>
        <begin position="219"/>
        <end position="254"/>
    </location>
</feature>
<dbReference type="InterPro" id="IPR003439">
    <property type="entry name" value="ABC_transporter-like_ATP-bd"/>
</dbReference>
<feature type="compositionally biased region" description="Basic and acidic residues" evidence="3">
    <location>
        <begin position="239"/>
        <end position="252"/>
    </location>
</feature>
<reference evidence="6" key="1">
    <citation type="submission" date="2019-08" db="EMBL/GenBank/DDBJ databases">
        <authorList>
            <person name="Ishikawa M."/>
            <person name="Suzuki T."/>
            <person name="Matsutani M."/>
        </authorList>
    </citation>
    <scope>NUCLEOTIDE SEQUENCE</scope>
    <source>
        <strain evidence="6">7C1</strain>
        <strain evidence="5">8C4</strain>
    </source>
</reference>
<dbReference type="InterPro" id="IPR027417">
    <property type="entry name" value="P-loop_NTPase"/>
</dbReference>
<keyword evidence="2" id="KW-0067">ATP-binding</keyword>